<dbReference type="Gene3D" id="3.10.450.50">
    <property type="match status" value="1"/>
</dbReference>
<dbReference type="SUPFAM" id="SSF54427">
    <property type="entry name" value="NTF2-like"/>
    <property type="match status" value="1"/>
</dbReference>
<keyword evidence="2" id="KW-1185">Reference proteome</keyword>
<evidence type="ECO:0000313" key="1">
    <source>
        <dbReference type="EMBL" id="MET8438429.1"/>
    </source>
</evidence>
<dbReference type="EMBL" id="JBEXIP010000059">
    <property type="protein sequence ID" value="MET8438429.1"/>
    <property type="molecule type" value="Genomic_DNA"/>
</dbReference>
<accession>A0ABV2UKQ9</accession>
<name>A0ABV2UKQ9_9ACTN</name>
<dbReference type="RefSeq" id="WP_356712845.1">
    <property type="nucleotide sequence ID" value="NZ_JBEXIP010000059.1"/>
</dbReference>
<gene>
    <name evidence="1" type="ORF">ABZV61_38090</name>
</gene>
<dbReference type="InterPro" id="IPR032710">
    <property type="entry name" value="NTF2-like_dom_sf"/>
</dbReference>
<evidence type="ECO:0000313" key="2">
    <source>
        <dbReference type="Proteomes" id="UP001550044"/>
    </source>
</evidence>
<reference evidence="1 2" key="1">
    <citation type="submission" date="2024-06" db="EMBL/GenBank/DDBJ databases">
        <title>The Natural Products Discovery Center: Release of the First 8490 Sequenced Strains for Exploring Actinobacteria Biosynthetic Diversity.</title>
        <authorList>
            <person name="Kalkreuter E."/>
            <person name="Kautsar S.A."/>
            <person name="Yang D."/>
            <person name="Bader C.D."/>
            <person name="Teijaro C.N."/>
            <person name="Fluegel L."/>
            <person name="Davis C.M."/>
            <person name="Simpson J.R."/>
            <person name="Lauterbach L."/>
            <person name="Steele A.D."/>
            <person name="Gui C."/>
            <person name="Meng S."/>
            <person name="Li G."/>
            <person name="Viehrig K."/>
            <person name="Ye F."/>
            <person name="Su P."/>
            <person name="Kiefer A.F."/>
            <person name="Nichols A."/>
            <person name="Cepeda A.J."/>
            <person name="Yan W."/>
            <person name="Fan B."/>
            <person name="Jiang Y."/>
            <person name="Adhikari A."/>
            <person name="Zheng C.-J."/>
            <person name="Schuster L."/>
            <person name="Cowan T.M."/>
            <person name="Smanski M.J."/>
            <person name="Chevrette M.G."/>
            <person name="De Carvalho L.P.S."/>
            <person name="Shen B."/>
        </authorList>
    </citation>
    <scope>NUCLEOTIDE SEQUENCE [LARGE SCALE GENOMIC DNA]</scope>
    <source>
        <strain evidence="1 2">NPDC005137</strain>
    </source>
</reference>
<organism evidence="1 2">
    <name type="scientific">Streptomyces sp. 900116325</name>
    <dbReference type="NCBI Taxonomy" id="3154295"/>
    <lineage>
        <taxon>Bacteria</taxon>
        <taxon>Bacillati</taxon>
        <taxon>Actinomycetota</taxon>
        <taxon>Actinomycetes</taxon>
        <taxon>Kitasatosporales</taxon>
        <taxon>Streptomycetaceae</taxon>
        <taxon>Streptomyces</taxon>
    </lineage>
</organism>
<sequence>MQDNRPRTVALEALPEAITRYLKAHRVHDTATAVTAFTGDATVIDDGKTYEGIGEIERWLSRAATEFTYTTELTGAQQTDATRYVATHHLEGNFPGGTVDLRYRFTLRGDLIERLVIEP</sequence>
<proteinExistence type="predicted"/>
<dbReference type="Proteomes" id="UP001550044">
    <property type="component" value="Unassembled WGS sequence"/>
</dbReference>
<comment type="caution">
    <text evidence="1">The sequence shown here is derived from an EMBL/GenBank/DDBJ whole genome shotgun (WGS) entry which is preliminary data.</text>
</comment>
<protein>
    <submittedName>
        <fullName evidence="1">Nuclear transport factor 2 family protein</fullName>
    </submittedName>
</protein>